<dbReference type="Gene3D" id="3.10.180.80">
    <property type="entry name" value="Uncharacterised protein PF07063, DUF1338"/>
    <property type="match status" value="1"/>
</dbReference>
<organism evidence="9 10">
    <name type="scientific">Cylindrodendrum hubeiense</name>
    <dbReference type="NCBI Taxonomy" id="595255"/>
    <lineage>
        <taxon>Eukaryota</taxon>
        <taxon>Fungi</taxon>
        <taxon>Dikarya</taxon>
        <taxon>Ascomycota</taxon>
        <taxon>Pezizomycotina</taxon>
        <taxon>Sordariomycetes</taxon>
        <taxon>Hypocreomycetidae</taxon>
        <taxon>Hypocreales</taxon>
        <taxon>Nectriaceae</taxon>
        <taxon>Cylindrodendrum</taxon>
    </lineage>
</organism>
<comment type="cofactor">
    <cofactor evidence="1">
        <name>Fe(2+)</name>
        <dbReference type="ChEBI" id="CHEBI:29033"/>
    </cofactor>
</comment>
<sequence length="488" mass="54353">MSFASLTSSSVASASQLSAGPYADPNDIRNAFTVAMSAMYRNEVPLYGDLVRIVRSINEHVIEQRSKSQSATESANYAASERLDLERHGAIRLGTPYELRTVRRLFAVIGLKPVGYYDLSVAGLPMHATCFRPVDGVALAKNPFRVFTTLLRPELLRDEEARNLAASLLDRREIFSPELLELLDAAEQNDNRLNPQQAEKFVTEAMKTFSWRPVASASESEYRKLVSEHPILADIASFKSSHINHLTPRTLDITASQKQMSVEGLKVKDRIEGPPARKCPILLRQTSFLALEERIKFRNSEGSLVEGTHRARFGEIEERGAAVTTKGRKLYDQLLVAAMDKYRTVSATSKATTMDQILADVFQAYPDDWSELRKQDLVYCTYHLTQKPRPDTLPLNASLESLVSHGFLTAKPITYEDFLPFSAAGIFQSNLKPGSEGESIQKQANMPDQEGLERALGCPLLSADDLYLRAQTQSIEQCAMGSGWDVRS</sequence>
<dbReference type="InterPro" id="IPR047869">
    <property type="entry name" value="YdcJ_bac-like"/>
</dbReference>
<gene>
    <name evidence="9" type="ORF">G7Z17_g1227</name>
</gene>
<dbReference type="Proteomes" id="UP000722485">
    <property type="component" value="Unassembled WGS sequence"/>
</dbReference>
<comment type="caution">
    <text evidence="9">The sequence shown here is derived from an EMBL/GenBank/DDBJ whole genome shotgun (WGS) entry which is preliminary data.</text>
</comment>
<dbReference type="PANTHER" id="PTHR39479:SF2">
    <property type="entry name" value="2-OXOADIPATE DIOXYGENASE_DECARBOXYLASE"/>
    <property type="match status" value="1"/>
</dbReference>
<evidence type="ECO:0000256" key="6">
    <source>
        <dbReference type="ARBA" id="ARBA00035023"/>
    </source>
</evidence>
<dbReference type="Pfam" id="PF07063">
    <property type="entry name" value="HGLS"/>
    <property type="match status" value="1"/>
</dbReference>
<keyword evidence="10" id="KW-1185">Reference proteome</keyword>
<accession>A0A9P5HGD6</accession>
<dbReference type="PANTHER" id="PTHR39479">
    <property type="match status" value="1"/>
</dbReference>
<keyword evidence="4" id="KW-0408">Iron</keyword>
<evidence type="ECO:0000256" key="1">
    <source>
        <dbReference type="ARBA" id="ARBA00001954"/>
    </source>
</evidence>
<keyword evidence="2" id="KW-0223">Dioxygenase</keyword>
<dbReference type="AlphaFoldDB" id="A0A9P5HGD6"/>
<evidence type="ECO:0000256" key="3">
    <source>
        <dbReference type="ARBA" id="ARBA00023002"/>
    </source>
</evidence>
<keyword evidence="3" id="KW-0560">Oxidoreductase</keyword>
<evidence type="ECO:0000313" key="10">
    <source>
        <dbReference type="Proteomes" id="UP000722485"/>
    </source>
</evidence>
<evidence type="ECO:0000313" key="9">
    <source>
        <dbReference type="EMBL" id="KAF7556701.1"/>
    </source>
</evidence>
<evidence type="ECO:0000256" key="7">
    <source>
        <dbReference type="ARBA" id="ARBA00035034"/>
    </source>
</evidence>
<evidence type="ECO:0000256" key="5">
    <source>
        <dbReference type="ARBA" id="ARBA00035013"/>
    </source>
</evidence>
<proteinExistence type="inferred from homology"/>
<evidence type="ECO:0000256" key="2">
    <source>
        <dbReference type="ARBA" id="ARBA00022964"/>
    </source>
</evidence>
<dbReference type="GO" id="GO:0051213">
    <property type="term" value="F:dioxygenase activity"/>
    <property type="evidence" value="ECO:0007669"/>
    <property type="project" value="UniProtKB-KW"/>
</dbReference>
<reference evidence="9" key="1">
    <citation type="submission" date="2020-03" db="EMBL/GenBank/DDBJ databases">
        <title>Draft Genome Sequence of Cylindrodendrum hubeiense.</title>
        <authorList>
            <person name="Buettner E."/>
            <person name="Kellner H."/>
        </authorList>
    </citation>
    <scope>NUCLEOTIDE SEQUENCE</scope>
    <source>
        <strain evidence="9">IHI 201604</strain>
    </source>
</reference>
<evidence type="ECO:0000256" key="8">
    <source>
        <dbReference type="ARBA" id="ARBA00035045"/>
    </source>
</evidence>
<comment type="similarity">
    <text evidence="5">Belongs to the 2-oxoadipate dioxygenase/decarboxylase family.</text>
</comment>
<dbReference type="EMBL" id="JAANBB010000010">
    <property type="protein sequence ID" value="KAF7556701.1"/>
    <property type="molecule type" value="Genomic_DNA"/>
</dbReference>
<protein>
    <recommendedName>
        <fullName evidence="7">2-oxoadipate dioxygenase/decarboxylase</fullName>
        <ecNumber evidence="6">1.13.11.93</ecNumber>
    </recommendedName>
    <alternativeName>
        <fullName evidence="8">2-hydroxyglutarate synthase</fullName>
    </alternativeName>
</protein>
<dbReference type="CDD" id="cd16348">
    <property type="entry name" value="VOC_YdcJ_like"/>
    <property type="match status" value="1"/>
</dbReference>
<dbReference type="SMART" id="SM01150">
    <property type="entry name" value="DUF1338"/>
    <property type="match status" value="1"/>
</dbReference>
<dbReference type="OrthoDB" id="8300246at2759"/>
<evidence type="ECO:0000256" key="4">
    <source>
        <dbReference type="ARBA" id="ARBA00023004"/>
    </source>
</evidence>
<dbReference type="InterPro" id="IPR009770">
    <property type="entry name" value="HGLS"/>
</dbReference>
<name>A0A9P5HGD6_9HYPO</name>
<dbReference type="EC" id="1.13.11.93" evidence="6"/>